<dbReference type="AlphaFoldDB" id="A0A7C3WIU3"/>
<dbReference type="InterPro" id="IPR009061">
    <property type="entry name" value="DNA-bd_dom_put_sf"/>
</dbReference>
<keyword evidence="1" id="KW-0175">Coiled coil</keyword>
<evidence type="ECO:0000256" key="1">
    <source>
        <dbReference type="SAM" id="Coils"/>
    </source>
</evidence>
<comment type="caution">
    <text evidence="2">The sequence shown here is derived from an EMBL/GenBank/DDBJ whole genome shotgun (WGS) entry which is preliminary data.</text>
</comment>
<name>A0A7C3WIU3_9BACT</name>
<feature type="coiled-coil region" evidence="1">
    <location>
        <begin position="82"/>
        <end position="120"/>
    </location>
</feature>
<evidence type="ECO:0000313" key="2">
    <source>
        <dbReference type="EMBL" id="HGB14371.1"/>
    </source>
</evidence>
<dbReference type="SUPFAM" id="SSF46955">
    <property type="entry name" value="Putative DNA-binding domain"/>
    <property type="match status" value="1"/>
</dbReference>
<proteinExistence type="predicted"/>
<reference evidence="2" key="1">
    <citation type="journal article" date="2020" name="mSystems">
        <title>Genome- and Community-Level Interaction Insights into Carbon Utilization and Element Cycling Functions of Hydrothermarchaeota in Hydrothermal Sediment.</title>
        <authorList>
            <person name="Zhou Z."/>
            <person name="Liu Y."/>
            <person name="Xu W."/>
            <person name="Pan J."/>
            <person name="Luo Z.H."/>
            <person name="Li M."/>
        </authorList>
    </citation>
    <scope>NUCLEOTIDE SEQUENCE [LARGE SCALE GENOMIC DNA]</scope>
    <source>
        <strain evidence="2">SpSt-776</strain>
    </source>
</reference>
<sequence>MKEGNSQTSEQSREILFPRPVAAQLARVSLGFLDRLEKEFLIQPRTIGPGETGYSADDIAQIARIRRLHEDLGLDLEAVEIILQMRRQILDLLNRVQEMEKRLAQRERELLAEIQDLRRRLRVTVEVK</sequence>
<gene>
    <name evidence="2" type="ORF">ENV62_03920</name>
</gene>
<dbReference type="EMBL" id="DTHB01000029">
    <property type="protein sequence ID" value="HGB14371.1"/>
    <property type="molecule type" value="Genomic_DNA"/>
</dbReference>
<accession>A0A7C3WIU3</accession>
<organism evidence="2">
    <name type="scientific">Desulfobacca acetoxidans</name>
    <dbReference type="NCBI Taxonomy" id="60893"/>
    <lineage>
        <taxon>Bacteria</taxon>
        <taxon>Pseudomonadati</taxon>
        <taxon>Thermodesulfobacteriota</taxon>
        <taxon>Desulfobaccia</taxon>
        <taxon>Desulfobaccales</taxon>
        <taxon>Desulfobaccaceae</taxon>
        <taxon>Desulfobacca</taxon>
    </lineage>
</organism>
<protein>
    <submittedName>
        <fullName evidence="2">MerR family transcriptional regulator</fullName>
    </submittedName>
</protein>
<dbReference type="Gene3D" id="1.10.1660.10">
    <property type="match status" value="1"/>
</dbReference>
<dbReference type="Pfam" id="PF13591">
    <property type="entry name" value="MerR_2"/>
    <property type="match status" value="1"/>
</dbReference>